<accession>A0A6A6VR02</accession>
<feature type="domain" description="Zn(2)-C6 fungal-type" evidence="3">
    <location>
        <begin position="39"/>
        <end position="68"/>
    </location>
</feature>
<keyword evidence="1" id="KW-0539">Nucleus</keyword>
<dbReference type="PANTHER" id="PTHR47655">
    <property type="entry name" value="QUINIC ACID UTILIZATION ACTIVATOR"/>
    <property type="match status" value="1"/>
</dbReference>
<feature type="region of interest" description="Disordered" evidence="2">
    <location>
        <begin position="1"/>
        <end position="30"/>
    </location>
</feature>
<dbReference type="InterPro" id="IPR001138">
    <property type="entry name" value="Zn2Cys6_DnaBD"/>
</dbReference>
<dbReference type="SMART" id="SM00066">
    <property type="entry name" value="GAL4"/>
    <property type="match status" value="1"/>
</dbReference>
<dbReference type="PANTHER" id="PTHR47655:SF3">
    <property type="entry name" value="ZN(II)2CYS6 TRANSCRIPTION FACTOR (EUROFUNG)"/>
    <property type="match status" value="1"/>
</dbReference>
<evidence type="ECO:0000256" key="2">
    <source>
        <dbReference type="SAM" id="MobiDB-lite"/>
    </source>
</evidence>
<evidence type="ECO:0000313" key="5">
    <source>
        <dbReference type="Proteomes" id="UP000799440"/>
    </source>
</evidence>
<dbReference type="OrthoDB" id="4151048at2759"/>
<protein>
    <recommendedName>
        <fullName evidence="3">Zn(2)-C6 fungal-type domain-containing protein</fullName>
    </recommendedName>
</protein>
<dbReference type="EMBL" id="MU006561">
    <property type="protein sequence ID" value="KAF2751647.1"/>
    <property type="molecule type" value="Genomic_DNA"/>
</dbReference>
<dbReference type="GO" id="GO:0000981">
    <property type="term" value="F:DNA-binding transcription factor activity, RNA polymerase II-specific"/>
    <property type="evidence" value="ECO:0007669"/>
    <property type="project" value="InterPro"/>
</dbReference>
<sequence length="442" mass="48627">MAPTRPHQARTQVRPSDKRPARGVSIPNENGVRKRVGKACDRCRVKKSKCDGLSFCGRCQADNLVCSYGERKQNTDKGHPKGYAEMLEHYHGILIQALQLLYHIAVKGEPFKELPLQAANGTQPYTQHILEAVGISLQSPPGDDNMPPTFFEDPKDIHAQCKEREKGKVKAEGITPLQPSVTGTPMPNLGVSHPRQQGRHRFASQSAPMAQPAFTNQTPMAQPAFTNQTPMVQSAFTSQIPVVQSDFTNQTPVAQVQFLSQNQVPLDFFATDFLQDHPEQLGMHNPAATETSTWLPQENTIDPSILLNPAPAHAGLTGVQPHRRGAQGSRHSMGTIDPQTTVYTQDLQQGYVLAPQPSSLPQEYPAPQASYTEYQVGDSMFQPGVSIYDVAPALPTNPYARGMAVVEPRKEDDDLSWNNTGFDILEEPIHFGESSEPKSPKN</sequence>
<dbReference type="SUPFAM" id="SSF57701">
    <property type="entry name" value="Zn2/Cys6 DNA-binding domain"/>
    <property type="match status" value="1"/>
</dbReference>
<dbReference type="Proteomes" id="UP000799440">
    <property type="component" value="Unassembled WGS sequence"/>
</dbReference>
<gene>
    <name evidence="4" type="ORF">M011DRAFT_482479</name>
</gene>
<evidence type="ECO:0000313" key="4">
    <source>
        <dbReference type="EMBL" id="KAF2751647.1"/>
    </source>
</evidence>
<dbReference type="CDD" id="cd00067">
    <property type="entry name" value="GAL4"/>
    <property type="match status" value="1"/>
</dbReference>
<dbReference type="InterPro" id="IPR052783">
    <property type="entry name" value="Metabolic/Drug-Res_Regulator"/>
</dbReference>
<reference evidence="4" key="1">
    <citation type="journal article" date="2020" name="Stud. Mycol.">
        <title>101 Dothideomycetes genomes: a test case for predicting lifestyles and emergence of pathogens.</title>
        <authorList>
            <person name="Haridas S."/>
            <person name="Albert R."/>
            <person name="Binder M."/>
            <person name="Bloem J."/>
            <person name="Labutti K."/>
            <person name="Salamov A."/>
            <person name="Andreopoulos B."/>
            <person name="Baker S."/>
            <person name="Barry K."/>
            <person name="Bills G."/>
            <person name="Bluhm B."/>
            <person name="Cannon C."/>
            <person name="Castanera R."/>
            <person name="Culley D."/>
            <person name="Daum C."/>
            <person name="Ezra D."/>
            <person name="Gonzalez J."/>
            <person name="Henrissat B."/>
            <person name="Kuo A."/>
            <person name="Liang C."/>
            <person name="Lipzen A."/>
            <person name="Lutzoni F."/>
            <person name="Magnuson J."/>
            <person name="Mondo S."/>
            <person name="Nolan M."/>
            <person name="Ohm R."/>
            <person name="Pangilinan J."/>
            <person name="Park H.-J."/>
            <person name="Ramirez L."/>
            <person name="Alfaro M."/>
            <person name="Sun H."/>
            <person name="Tritt A."/>
            <person name="Yoshinaga Y."/>
            <person name="Zwiers L.-H."/>
            <person name="Turgeon B."/>
            <person name="Goodwin S."/>
            <person name="Spatafora J."/>
            <person name="Crous P."/>
            <person name="Grigoriev I."/>
        </authorList>
    </citation>
    <scope>NUCLEOTIDE SEQUENCE</scope>
    <source>
        <strain evidence="4">CBS 119925</strain>
    </source>
</reference>
<evidence type="ECO:0000259" key="3">
    <source>
        <dbReference type="PROSITE" id="PS50048"/>
    </source>
</evidence>
<dbReference type="GO" id="GO:0008270">
    <property type="term" value="F:zinc ion binding"/>
    <property type="evidence" value="ECO:0007669"/>
    <property type="project" value="InterPro"/>
</dbReference>
<dbReference type="AlphaFoldDB" id="A0A6A6VR02"/>
<keyword evidence="5" id="KW-1185">Reference proteome</keyword>
<dbReference type="Pfam" id="PF00172">
    <property type="entry name" value="Zn_clus"/>
    <property type="match status" value="1"/>
</dbReference>
<evidence type="ECO:0000256" key="1">
    <source>
        <dbReference type="ARBA" id="ARBA00023242"/>
    </source>
</evidence>
<dbReference type="PROSITE" id="PS50048">
    <property type="entry name" value="ZN2_CY6_FUNGAL_2"/>
    <property type="match status" value="1"/>
</dbReference>
<proteinExistence type="predicted"/>
<dbReference type="Gene3D" id="4.10.240.10">
    <property type="entry name" value="Zn(2)-C6 fungal-type DNA-binding domain"/>
    <property type="match status" value="1"/>
</dbReference>
<dbReference type="InterPro" id="IPR036864">
    <property type="entry name" value="Zn2-C6_fun-type_DNA-bd_sf"/>
</dbReference>
<organism evidence="4 5">
    <name type="scientific">Sporormia fimetaria CBS 119925</name>
    <dbReference type="NCBI Taxonomy" id="1340428"/>
    <lineage>
        <taxon>Eukaryota</taxon>
        <taxon>Fungi</taxon>
        <taxon>Dikarya</taxon>
        <taxon>Ascomycota</taxon>
        <taxon>Pezizomycotina</taxon>
        <taxon>Dothideomycetes</taxon>
        <taxon>Pleosporomycetidae</taxon>
        <taxon>Pleosporales</taxon>
        <taxon>Sporormiaceae</taxon>
        <taxon>Sporormia</taxon>
    </lineage>
</organism>
<name>A0A6A6VR02_9PLEO</name>
<dbReference type="PROSITE" id="PS00463">
    <property type="entry name" value="ZN2_CY6_FUNGAL_1"/>
    <property type="match status" value="1"/>
</dbReference>